<sequence length="88" mass="9650">MINSLLQPALLSQSYNLGSSANNRATRFTLVDSSPSGGPPTPRSCEEPVMFCAFYQLLLRINTSRWSPSRGDDFRALDVGSQAHLVMC</sequence>
<dbReference type="AlphaFoldDB" id="A0A1I7ZEF2"/>
<dbReference type="WBParaSite" id="L893_g25573.t1">
    <property type="protein sequence ID" value="L893_g25573.t1"/>
    <property type="gene ID" value="L893_g25573"/>
</dbReference>
<dbReference type="Proteomes" id="UP000095287">
    <property type="component" value="Unplaced"/>
</dbReference>
<protein>
    <submittedName>
        <fullName evidence="2">Uncharacterized protein</fullName>
    </submittedName>
</protein>
<organism evidence="1 2">
    <name type="scientific">Steinernema glaseri</name>
    <dbReference type="NCBI Taxonomy" id="37863"/>
    <lineage>
        <taxon>Eukaryota</taxon>
        <taxon>Metazoa</taxon>
        <taxon>Ecdysozoa</taxon>
        <taxon>Nematoda</taxon>
        <taxon>Chromadorea</taxon>
        <taxon>Rhabditida</taxon>
        <taxon>Tylenchina</taxon>
        <taxon>Panagrolaimomorpha</taxon>
        <taxon>Strongyloidoidea</taxon>
        <taxon>Steinernematidae</taxon>
        <taxon>Steinernema</taxon>
    </lineage>
</organism>
<accession>A0A1I7ZEF2</accession>
<evidence type="ECO:0000313" key="1">
    <source>
        <dbReference type="Proteomes" id="UP000095287"/>
    </source>
</evidence>
<keyword evidence="1" id="KW-1185">Reference proteome</keyword>
<proteinExistence type="predicted"/>
<evidence type="ECO:0000313" key="2">
    <source>
        <dbReference type="WBParaSite" id="L893_g25573.t1"/>
    </source>
</evidence>
<reference evidence="2" key="1">
    <citation type="submission" date="2016-11" db="UniProtKB">
        <authorList>
            <consortium name="WormBaseParasite"/>
        </authorList>
    </citation>
    <scope>IDENTIFICATION</scope>
</reference>
<name>A0A1I7ZEF2_9BILA</name>